<feature type="domain" description="Secretion system C-terminal sorting" evidence="8">
    <location>
        <begin position="809"/>
        <end position="879"/>
    </location>
</feature>
<feature type="active site" description="Charge relay system" evidence="5">
    <location>
        <position position="142"/>
    </location>
</feature>
<evidence type="ECO:0000313" key="9">
    <source>
        <dbReference type="EMBL" id="ALO15073.1"/>
    </source>
</evidence>
<evidence type="ECO:0000256" key="3">
    <source>
        <dbReference type="ARBA" id="ARBA00022801"/>
    </source>
</evidence>
<dbReference type="InterPro" id="IPR015500">
    <property type="entry name" value="Peptidase_S8_subtilisin-rel"/>
</dbReference>
<dbReference type="KEGG" id="blq:L21SP5_01423"/>
<evidence type="ECO:0000256" key="6">
    <source>
        <dbReference type="SAM" id="SignalP"/>
    </source>
</evidence>
<accession>A0A0S2HYG0</accession>
<comment type="similarity">
    <text evidence="1 5">Belongs to the peptidase S8 family.</text>
</comment>
<dbReference type="OrthoDB" id="1489355at2"/>
<dbReference type="Pfam" id="PF00082">
    <property type="entry name" value="Peptidase_S8"/>
    <property type="match status" value="1"/>
</dbReference>
<dbReference type="RefSeq" id="WP_057952565.1">
    <property type="nucleotide sequence ID" value="NZ_CP013118.1"/>
</dbReference>
<evidence type="ECO:0000256" key="1">
    <source>
        <dbReference type="ARBA" id="ARBA00011073"/>
    </source>
</evidence>
<dbReference type="GO" id="GO:0006508">
    <property type="term" value="P:proteolysis"/>
    <property type="evidence" value="ECO:0007669"/>
    <property type="project" value="UniProtKB-KW"/>
</dbReference>
<protein>
    <submittedName>
        <fullName evidence="9">Thermophilic serine proteinase</fullName>
        <ecNumber evidence="9">3.4.21.-</ecNumber>
    </submittedName>
</protein>
<dbReference type="Proteomes" id="UP000064893">
    <property type="component" value="Chromosome"/>
</dbReference>
<sequence length="880" mass="96782" precursor="true">MKNLTFLLIALSFCFANNGLAQSYNVIFKTKTKDFNLSQVNKKFKLDPLFPAHYKNAQKSNGSRLANIFSISTASKTEQIQIIKQLNQLPEIIYAVEKPTVYLFDTTNDPSISQQYYLGAINAFAAWDIEQGDSTTVLGIIDTGTDFTHDDLNTKVHRNYADPVNGIDDDLDGFVDNFNGWDLSENNNNPQADINGHGVKVAGIAAAAANNNIGIAGAGRDISYLPIKVMNSNGELNTAWEGIVYAADHGVDVAVCSWGGLVESPFARDIIEYAVYDKDMVIVAAAGNNDNEELFYPAAYKEVISVAATNQNDQKWAGSSYGYYVDLSAPGQDIYSTALGNNYSSGSGTSYAAPSVGAIAALVRHQRPHLNTFQVMQQIINSTYFLDTIPQNVIYSNKLGSGRLDAYKALSDTMISGVDISEMHTHGSTAAGDTIHMRGILTNHLQSAAISIEVESLSDFASLLTTSLNAGILNTGESFSIENNEVPVILHDDIPFDEKITIKFRINDGQKSYNRYFSFYANQSYIDLTRQQLNMTVPANGRLGFNRMSPLQGNGIWLDNYTNMVWEAGLIYGNSTNEVISTFIGATGLQTLSIADTAYFGADSLTIHAAMIDTNKTSLMQIKTLQKINIVNSPELASTIFISYAFINKSEKTYNDFHAGLFFDWDLINATTNHMYFDNNNQIAYCENTLEGSMLTGIKIHNQPFHHYAFELKEDTEGINITDGFTNEERWFALSNERQEAGSASGDDVAHLVGTEGMTLNPGDTISTTFILTAGFHLSNIITNINEAENYLSGSTSITQPVTKTGLTIYPQPAETEVKISCDSYMRRIEIYNLNGKPEKQLNLHTKQYLLHTEDLVKGIYVVKAYTAGGAVKNSKLVIQ</sequence>
<dbReference type="InterPro" id="IPR026444">
    <property type="entry name" value="Secre_tail"/>
</dbReference>
<dbReference type="EMBL" id="CP013118">
    <property type="protein sequence ID" value="ALO15073.1"/>
    <property type="molecule type" value="Genomic_DNA"/>
</dbReference>
<dbReference type="GO" id="GO:0004252">
    <property type="term" value="F:serine-type endopeptidase activity"/>
    <property type="evidence" value="ECO:0007669"/>
    <property type="project" value="UniProtKB-UniRule"/>
</dbReference>
<evidence type="ECO:0000259" key="7">
    <source>
        <dbReference type="Pfam" id="PF00082"/>
    </source>
</evidence>
<dbReference type="AlphaFoldDB" id="A0A0S2HYG0"/>
<dbReference type="Gene3D" id="3.40.50.200">
    <property type="entry name" value="Peptidase S8/S53 domain"/>
    <property type="match status" value="1"/>
</dbReference>
<dbReference type="PRINTS" id="PR00723">
    <property type="entry name" value="SUBTILISIN"/>
</dbReference>
<dbReference type="Pfam" id="PF18962">
    <property type="entry name" value="Por_Secre_tail"/>
    <property type="match status" value="1"/>
</dbReference>
<feature type="active site" description="Charge relay system" evidence="5">
    <location>
        <position position="197"/>
    </location>
</feature>
<feature type="active site" description="Charge relay system" evidence="5">
    <location>
        <position position="350"/>
    </location>
</feature>
<dbReference type="PANTHER" id="PTHR43806">
    <property type="entry name" value="PEPTIDASE S8"/>
    <property type="match status" value="1"/>
</dbReference>
<dbReference type="EC" id="3.4.21.-" evidence="9"/>
<proteinExistence type="inferred from homology"/>
<dbReference type="InterPro" id="IPR050131">
    <property type="entry name" value="Peptidase_S8_subtilisin-like"/>
</dbReference>
<keyword evidence="2 5" id="KW-0645">Protease</keyword>
<keyword evidence="6" id="KW-0732">Signal</keyword>
<dbReference type="PANTHER" id="PTHR43806:SF11">
    <property type="entry name" value="CEREVISIN-RELATED"/>
    <property type="match status" value="1"/>
</dbReference>
<evidence type="ECO:0000313" key="10">
    <source>
        <dbReference type="Proteomes" id="UP000064893"/>
    </source>
</evidence>
<dbReference type="NCBIfam" id="TIGR04183">
    <property type="entry name" value="Por_Secre_tail"/>
    <property type="match status" value="1"/>
</dbReference>
<feature type="domain" description="Peptidase S8/S53" evidence="7">
    <location>
        <begin position="134"/>
        <end position="388"/>
    </location>
</feature>
<name>A0A0S2HYG0_9BACT</name>
<organism evidence="9 10">
    <name type="scientific">Salinivirga cyanobacteriivorans</name>
    <dbReference type="NCBI Taxonomy" id="1307839"/>
    <lineage>
        <taxon>Bacteria</taxon>
        <taxon>Pseudomonadati</taxon>
        <taxon>Bacteroidota</taxon>
        <taxon>Bacteroidia</taxon>
        <taxon>Bacteroidales</taxon>
        <taxon>Salinivirgaceae</taxon>
        <taxon>Salinivirga</taxon>
    </lineage>
</organism>
<keyword evidence="3 5" id="KW-0378">Hydrolase</keyword>
<keyword evidence="4 5" id="KW-0720">Serine protease</keyword>
<evidence type="ECO:0000259" key="8">
    <source>
        <dbReference type="Pfam" id="PF18962"/>
    </source>
</evidence>
<feature type="signal peptide" evidence="6">
    <location>
        <begin position="1"/>
        <end position="21"/>
    </location>
</feature>
<reference evidence="9 10" key="1">
    <citation type="submission" date="2015-11" db="EMBL/GenBank/DDBJ databases">
        <title>Description and complete genome sequence of a novel strain predominating in hypersaline microbial mats and representing a new family of the Bacteriodetes phylum.</title>
        <authorList>
            <person name="Spring S."/>
            <person name="Bunk B."/>
            <person name="Sproer C."/>
            <person name="Klenk H.-P."/>
        </authorList>
    </citation>
    <scope>NUCLEOTIDE SEQUENCE [LARGE SCALE GENOMIC DNA]</scope>
    <source>
        <strain evidence="9 10">L21-Spi-D4</strain>
    </source>
</reference>
<evidence type="ECO:0000256" key="2">
    <source>
        <dbReference type="ARBA" id="ARBA00022670"/>
    </source>
</evidence>
<keyword evidence="10" id="KW-1185">Reference proteome</keyword>
<feature type="chain" id="PRO_5006599522" evidence="6">
    <location>
        <begin position="22"/>
        <end position="880"/>
    </location>
</feature>
<dbReference type="InterPro" id="IPR036852">
    <property type="entry name" value="Peptidase_S8/S53_dom_sf"/>
</dbReference>
<dbReference type="SUPFAM" id="SSF52743">
    <property type="entry name" value="Subtilisin-like"/>
    <property type="match status" value="1"/>
</dbReference>
<evidence type="ECO:0000256" key="5">
    <source>
        <dbReference type="PROSITE-ProRule" id="PRU01240"/>
    </source>
</evidence>
<dbReference type="STRING" id="1307839.L21SP5_01423"/>
<evidence type="ECO:0000256" key="4">
    <source>
        <dbReference type="ARBA" id="ARBA00022825"/>
    </source>
</evidence>
<dbReference type="PROSITE" id="PS51892">
    <property type="entry name" value="SUBTILASE"/>
    <property type="match status" value="1"/>
</dbReference>
<dbReference type="InterPro" id="IPR000209">
    <property type="entry name" value="Peptidase_S8/S53_dom"/>
</dbReference>
<gene>
    <name evidence="9" type="ORF">L21SP5_01423</name>
</gene>